<keyword evidence="2" id="KW-0238">DNA-binding</keyword>
<dbReference type="AlphaFoldDB" id="M6C5Q2"/>
<keyword evidence="2" id="KW-0371">Homeobox</keyword>
<gene>
    <name evidence="2" type="ORF">LEP1GSC016_3138</name>
</gene>
<sequence length="184" mass="21783">MKNIERTKLKGLEKRRLKGIQLLKQGHTCYRVGKELGVSKQSVMRWRERYEEEGIEGVKWNGQRGRPSKLTKSQKKALKRIILKGATSYGYPNELWTTFRITEIIRKEFKVKFHQDYVGILLHQLGFSYQKPKRIALERDEKAIQSWKTERWPDIKKAQKEGFEVIFLDESGISQNPYPAKTWD</sequence>
<dbReference type="NCBIfam" id="NF033545">
    <property type="entry name" value="transpos_IS630"/>
    <property type="match status" value="1"/>
</dbReference>
<reference evidence="2 3" key="1">
    <citation type="submission" date="2013-01" db="EMBL/GenBank/DDBJ databases">
        <authorList>
            <person name="Harkins D.M."/>
            <person name="Durkin A.S."/>
            <person name="Brinkac L.M."/>
            <person name="Haft D.H."/>
            <person name="Selengut J.D."/>
            <person name="Sanka R."/>
            <person name="DePew J."/>
            <person name="Purushe J."/>
            <person name="Galloway R.L."/>
            <person name="Vinetz J.M."/>
            <person name="Sutton G.G."/>
            <person name="Nierman W.C."/>
            <person name="Fouts D.E."/>
        </authorList>
    </citation>
    <scope>NUCLEOTIDE SEQUENCE [LARGE SCALE GENOMIC DNA]</scope>
    <source>
        <strain evidence="2 3">Sponselee CDC</strain>
    </source>
</reference>
<dbReference type="EMBL" id="ANMU01000082">
    <property type="protein sequence ID" value="EMJ81575.1"/>
    <property type="molecule type" value="Genomic_DNA"/>
</dbReference>
<dbReference type="Proteomes" id="UP000011873">
    <property type="component" value="Unassembled WGS sequence"/>
</dbReference>
<proteinExistence type="predicted"/>
<dbReference type="SUPFAM" id="SSF46689">
    <property type="entry name" value="Homeodomain-like"/>
    <property type="match status" value="1"/>
</dbReference>
<dbReference type="Pfam" id="PF13384">
    <property type="entry name" value="HTH_23"/>
    <property type="match status" value="1"/>
</dbReference>
<dbReference type="GO" id="GO:0003677">
    <property type="term" value="F:DNA binding"/>
    <property type="evidence" value="ECO:0007669"/>
    <property type="project" value="UniProtKB-KW"/>
</dbReference>
<organism evidence="2 3">
    <name type="scientific">Leptospira borgpetersenii serovar Hardjo-bovis str. Sponselee</name>
    <dbReference type="NCBI Taxonomy" id="1303729"/>
    <lineage>
        <taxon>Bacteria</taxon>
        <taxon>Pseudomonadati</taxon>
        <taxon>Spirochaetota</taxon>
        <taxon>Spirochaetia</taxon>
        <taxon>Leptospirales</taxon>
        <taxon>Leptospiraceae</taxon>
        <taxon>Leptospira</taxon>
    </lineage>
</organism>
<dbReference type="InterPro" id="IPR025959">
    <property type="entry name" value="Winged_HTH_dom"/>
</dbReference>
<evidence type="ECO:0000313" key="3">
    <source>
        <dbReference type="Proteomes" id="UP000011873"/>
    </source>
</evidence>
<dbReference type="InterPro" id="IPR009057">
    <property type="entry name" value="Homeodomain-like_sf"/>
</dbReference>
<evidence type="ECO:0000313" key="2">
    <source>
        <dbReference type="EMBL" id="EMJ81575.1"/>
    </source>
</evidence>
<dbReference type="InterPro" id="IPR047655">
    <property type="entry name" value="Transpos_IS630-like"/>
</dbReference>
<dbReference type="PATRIC" id="fig|1218567.3.peg.2189"/>
<evidence type="ECO:0000259" key="1">
    <source>
        <dbReference type="Pfam" id="PF13592"/>
    </source>
</evidence>
<comment type="caution">
    <text evidence="2">The sequence shown here is derived from an EMBL/GenBank/DDBJ whole genome shotgun (WGS) entry which is preliminary data.</text>
</comment>
<accession>M6C5Q2</accession>
<protein>
    <submittedName>
        <fullName evidence="2">Homeodomain-like domain protein</fullName>
    </submittedName>
</protein>
<feature type="domain" description="Winged helix-turn helix" evidence="1">
    <location>
        <begin position="93"/>
        <end position="150"/>
    </location>
</feature>
<name>M6C5Q2_LEPBO</name>
<dbReference type="Pfam" id="PF13592">
    <property type="entry name" value="HTH_33"/>
    <property type="match status" value="1"/>
</dbReference>